<dbReference type="AlphaFoldDB" id="A0A3A6TBH9"/>
<dbReference type="RefSeq" id="WP_121853993.1">
    <property type="nucleotide sequence ID" value="NZ_CP037952.1"/>
</dbReference>
<dbReference type="OrthoDB" id="6397990at2"/>
<reference evidence="1 2" key="1">
    <citation type="submission" date="2018-09" db="EMBL/GenBank/DDBJ databases">
        <title>Phylogeny of the Shewanellaceae, and recommendation for two new genera, Pseudoshewanella and Parashewanella.</title>
        <authorList>
            <person name="Wang G."/>
        </authorList>
    </citation>
    <scope>NUCLEOTIDE SEQUENCE [LARGE SCALE GENOMIC DNA]</scope>
    <source>
        <strain evidence="1 2">KCTC 22492</strain>
    </source>
</reference>
<comment type="caution">
    <text evidence="1">The sequence shown here is derived from an EMBL/GenBank/DDBJ whole genome shotgun (WGS) entry which is preliminary data.</text>
</comment>
<gene>
    <name evidence="1" type="ORF">D5R81_12610</name>
</gene>
<name>A0A3A6TBH9_9GAMM</name>
<organism evidence="1 2">
    <name type="scientific">Parashewanella spongiae</name>
    <dbReference type="NCBI Taxonomy" id="342950"/>
    <lineage>
        <taxon>Bacteria</taxon>
        <taxon>Pseudomonadati</taxon>
        <taxon>Pseudomonadota</taxon>
        <taxon>Gammaproteobacteria</taxon>
        <taxon>Alteromonadales</taxon>
        <taxon>Shewanellaceae</taxon>
        <taxon>Parashewanella</taxon>
    </lineage>
</organism>
<dbReference type="Proteomes" id="UP000273022">
    <property type="component" value="Unassembled WGS sequence"/>
</dbReference>
<evidence type="ECO:0000313" key="1">
    <source>
        <dbReference type="EMBL" id="RJY12213.1"/>
    </source>
</evidence>
<evidence type="ECO:0000313" key="2">
    <source>
        <dbReference type="Proteomes" id="UP000273022"/>
    </source>
</evidence>
<accession>A0A3A6TBH9</accession>
<proteinExistence type="predicted"/>
<keyword evidence="2" id="KW-1185">Reference proteome</keyword>
<protein>
    <submittedName>
        <fullName evidence="1">Uncharacterized protein</fullName>
    </submittedName>
</protein>
<sequence>MATSSDFTSTWSAQKIEADYYHSIIHHGLKNTHSSLTLGNTTFSVSEVPSEDAQSIFEPSSSIHEFMSSPTLIQKSCHPQKNYKYQADTQSQTIGLDKQYKRVLNTPAVRENAQLFERYHVNHQPVPPECQGFCRLTTQGALKVSDSLIPTCSELQESYLQSIRLRGVAATHRSFYAYGYHVRFICTSNELSVTLISSEQCSDYVQKGYIIRLKQVVNENECIVASAIAALCHRNFFGAGDRLATDENLPNILAQHQNRAEPTLALINRLFAMFSFINAPLFATFANDSRHPLRQELDRRLTIVFTVEGSQTSQRQTQSLGEFITFISILSNTAPSMALQIVQEIKRQLSSDVFEQLNLHDQEIELERRIRVPKTIPDIKDMVNALPVINYSQVPEDAECCIMRTNFKKEKEQEIIEIRSGQNPYVWHLVSKTAIRNLLKSSAIVCNPVDRTELTCDDFRAVVLQPQHSSSNSSISSVAQK</sequence>
<dbReference type="EMBL" id="QYYH01000077">
    <property type="protein sequence ID" value="RJY12213.1"/>
    <property type="molecule type" value="Genomic_DNA"/>
</dbReference>